<keyword evidence="1" id="KW-0812">Transmembrane</keyword>
<evidence type="ECO:0000313" key="2">
    <source>
        <dbReference type="EMBL" id="SUY92941.1"/>
    </source>
</evidence>
<name>A0A381KQP8_9ENTR</name>
<reference evidence="2 3" key="1">
    <citation type="submission" date="2018-06" db="EMBL/GenBank/DDBJ databases">
        <authorList>
            <consortium name="Pathogen Informatics"/>
            <person name="Doyle S."/>
        </authorList>
    </citation>
    <scope>NUCLEOTIDE SEQUENCE [LARGE SCALE GENOMIC DNA]</scope>
    <source>
        <strain evidence="2 3">NCTC12119</strain>
    </source>
</reference>
<proteinExistence type="predicted"/>
<protein>
    <submittedName>
        <fullName evidence="2">Uncharacterized protein</fullName>
    </submittedName>
</protein>
<evidence type="ECO:0000313" key="3">
    <source>
        <dbReference type="Proteomes" id="UP000255528"/>
    </source>
</evidence>
<keyword evidence="1" id="KW-0472">Membrane</keyword>
<gene>
    <name evidence="2" type="ORF">NCTC12119_04971</name>
</gene>
<sequence>MDDILYFIDFKFLFIFDEIIFLIRMTEKHHLRE</sequence>
<dbReference type="Proteomes" id="UP000255528">
    <property type="component" value="Unassembled WGS sequence"/>
</dbReference>
<evidence type="ECO:0000256" key="1">
    <source>
        <dbReference type="SAM" id="Phobius"/>
    </source>
</evidence>
<dbReference type="EMBL" id="UIGI01000002">
    <property type="protein sequence ID" value="SUY92941.1"/>
    <property type="molecule type" value="Genomic_DNA"/>
</dbReference>
<feature type="transmembrane region" description="Helical" evidence="1">
    <location>
        <begin position="6"/>
        <end position="23"/>
    </location>
</feature>
<organism evidence="2 3">
    <name type="scientific">Buttiauxella agrestis</name>
    <dbReference type="NCBI Taxonomy" id="82977"/>
    <lineage>
        <taxon>Bacteria</taxon>
        <taxon>Pseudomonadati</taxon>
        <taxon>Pseudomonadota</taxon>
        <taxon>Gammaproteobacteria</taxon>
        <taxon>Enterobacterales</taxon>
        <taxon>Enterobacteriaceae</taxon>
        <taxon>Buttiauxella</taxon>
    </lineage>
</organism>
<dbReference type="AlphaFoldDB" id="A0A381KQP8"/>
<accession>A0A381KQP8</accession>
<keyword evidence="1" id="KW-1133">Transmembrane helix</keyword>